<reference evidence="3" key="1">
    <citation type="journal article" date="2018" name="DNA Res.">
        <title>Multiple hybrid de novo genome assembly of finger millet, an orphan allotetraploid crop.</title>
        <authorList>
            <person name="Hatakeyama M."/>
            <person name="Aluri S."/>
            <person name="Balachadran M.T."/>
            <person name="Sivarajan S.R."/>
            <person name="Patrignani A."/>
            <person name="Gruter S."/>
            <person name="Poveda L."/>
            <person name="Shimizu-Inatsugi R."/>
            <person name="Baeten J."/>
            <person name="Francoijs K.J."/>
            <person name="Nataraja K.N."/>
            <person name="Reddy Y.A.N."/>
            <person name="Phadnis S."/>
            <person name="Ravikumar R.L."/>
            <person name="Schlapbach R."/>
            <person name="Sreeman S.M."/>
            <person name="Shimizu K.K."/>
        </authorList>
    </citation>
    <scope>NUCLEOTIDE SEQUENCE</scope>
</reference>
<dbReference type="PANTHER" id="PTHR46224:SF12">
    <property type="entry name" value="OS03G0680400 PROTEIN"/>
    <property type="match status" value="1"/>
</dbReference>
<comment type="caution">
    <text evidence="3">The sequence shown here is derived from an EMBL/GenBank/DDBJ whole genome shotgun (WGS) entry which is preliminary data.</text>
</comment>
<evidence type="ECO:0000313" key="3">
    <source>
        <dbReference type="EMBL" id="GJN23740.1"/>
    </source>
</evidence>
<dbReference type="InterPro" id="IPR036770">
    <property type="entry name" value="Ankyrin_rpt-contain_sf"/>
</dbReference>
<proteinExistence type="predicted"/>
<dbReference type="Pfam" id="PF00515">
    <property type="entry name" value="TPR_1"/>
    <property type="match status" value="1"/>
</dbReference>
<protein>
    <submittedName>
        <fullName evidence="3">Uncharacterized protein</fullName>
    </submittedName>
</protein>
<feature type="repeat" description="TPR" evidence="2">
    <location>
        <begin position="306"/>
        <end position="339"/>
    </location>
</feature>
<dbReference type="InterPro" id="IPR011990">
    <property type="entry name" value="TPR-like_helical_dom_sf"/>
</dbReference>
<dbReference type="SUPFAM" id="SSF48403">
    <property type="entry name" value="Ankyrin repeat"/>
    <property type="match status" value="1"/>
</dbReference>
<sequence length="368" mass="39802">MDPPPFRSRGGFDKYHFYHWLGCKILALGDSTEVELLLPFKSEMSAVSRLVNGMEEKDRAKLAEIHFDGTGLFHLAVNLGKIECGSMFWKALGQGTTPLAVAALFGEVAVARYLLDHGANPNKTDEHGAVAMHSAVRSNEELIQLLLSRGARVDVAIPHGTPLHIAASYGMTGAVKILLEHNANPNSVSEVSGSPLVTALHSTEHGVNESDALEIVKLLVKAGADVNSGNPCPPLSVASRNGLIDCINYLLEAGANPDIADVRALELDCFDGTLYSNRSLCYLKTGRAQKALLDAEMCMRIRPDWVKGYYRKGAALMSLKEYEEAYDVFMDALEMDPGNTEIEKAMWEANAAMGGGDISDESQSSDGF</sequence>
<name>A0AAV5EN92_ELECO</name>
<reference evidence="3" key="2">
    <citation type="submission" date="2021-12" db="EMBL/GenBank/DDBJ databases">
        <title>Resequencing data analysis of finger millet.</title>
        <authorList>
            <person name="Hatakeyama M."/>
            <person name="Aluri S."/>
            <person name="Balachadran M.T."/>
            <person name="Sivarajan S.R."/>
            <person name="Poveda L."/>
            <person name="Shimizu-Inatsugi R."/>
            <person name="Schlapbach R."/>
            <person name="Sreeman S.M."/>
            <person name="Shimizu K.K."/>
        </authorList>
    </citation>
    <scope>NUCLEOTIDE SEQUENCE</scope>
</reference>
<dbReference type="PRINTS" id="PR01415">
    <property type="entry name" value="ANKYRIN"/>
</dbReference>
<dbReference type="SMART" id="SM00248">
    <property type="entry name" value="ANK"/>
    <property type="match status" value="5"/>
</dbReference>
<evidence type="ECO:0000313" key="4">
    <source>
        <dbReference type="Proteomes" id="UP001054889"/>
    </source>
</evidence>
<dbReference type="InterPro" id="IPR051616">
    <property type="entry name" value="Cul2-RING_E3_ligase_SR"/>
</dbReference>
<dbReference type="Pfam" id="PF00023">
    <property type="entry name" value="Ank"/>
    <property type="match status" value="1"/>
</dbReference>
<dbReference type="PROSITE" id="PS50293">
    <property type="entry name" value="TPR_REGION"/>
    <property type="match status" value="1"/>
</dbReference>
<dbReference type="AlphaFoldDB" id="A0AAV5EN92"/>
<dbReference type="InterPro" id="IPR002110">
    <property type="entry name" value="Ankyrin_rpt"/>
</dbReference>
<dbReference type="SMART" id="SM00028">
    <property type="entry name" value="TPR"/>
    <property type="match status" value="2"/>
</dbReference>
<gene>
    <name evidence="3" type="primary">gb11418</name>
    <name evidence="3" type="ORF">PR202_gb11418</name>
</gene>
<accession>A0AAV5EN92</accession>
<dbReference type="Pfam" id="PF12796">
    <property type="entry name" value="Ank_2"/>
    <property type="match status" value="2"/>
</dbReference>
<feature type="repeat" description="ANK" evidence="1">
    <location>
        <begin position="94"/>
        <end position="126"/>
    </location>
</feature>
<keyword evidence="2" id="KW-0802">TPR repeat</keyword>
<keyword evidence="4" id="KW-1185">Reference proteome</keyword>
<dbReference type="PANTHER" id="PTHR46224">
    <property type="entry name" value="ANKYRIN REPEAT FAMILY PROTEIN"/>
    <property type="match status" value="1"/>
</dbReference>
<dbReference type="PROSITE" id="PS50088">
    <property type="entry name" value="ANK_REPEAT"/>
    <property type="match status" value="3"/>
</dbReference>
<dbReference type="EMBL" id="BQKI01000076">
    <property type="protein sequence ID" value="GJN23740.1"/>
    <property type="molecule type" value="Genomic_DNA"/>
</dbReference>
<keyword evidence="1" id="KW-0040">ANK repeat</keyword>
<dbReference type="InterPro" id="IPR019734">
    <property type="entry name" value="TPR_rpt"/>
</dbReference>
<evidence type="ECO:0000256" key="1">
    <source>
        <dbReference type="PROSITE-ProRule" id="PRU00023"/>
    </source>
</evidence>
<dbReference type="Gene3D" id="1.25.40.20">
    <property type="entry name" value="Ankyrin repeat-containing domain"/>
    <property type="match status" value="2"/>
</dbReference>
<feature type="repeat" description="ANK" evidence="1">
    <location>
        <begin position="158"/>
        <end position="190"/>
    </location>
</feature>
<dbReference type="PROSITE" id="PS50005">
    <property type="entry name" value="TPR"/>
    <property type="match status" value="1"/>
</dbReference>
<dbReference type="Proteomes" id="UP001054889">
    <property type="component" value="Unassembled WGS sequence"/>
</dbReference>
<dbReference type="SUPFAM" id="SSF48452">
    <property type="entry name" value="TPR-like"/>
    <property type="match status" value="1"/>
</dbReference>
<evidence type="ECO:0000256" key="2">
    <source>
        <dbReference type="PROSITE-ProRule" id="PRU00339"/>
    </source>
</evidence>
<feature type="repeat" description="ANK" evidence="1">
    <location>
        <begin position="230"/>
        <end position="262"/>
    </location>
</feature>
<organism evidence="3 4">
    <name type="scientific">Eleusine coracana subsp. coracana</name>
    <dbReference type="NCBI Taxonomy" id="191504"/>
    <lineage>
        <taxon>Eukaryota</taxon>
        <taxon>Viridiplantae</taxon>
        <taxon>Streptophyta</taxon>
        <taxon>Embryophyta</taxon>
        <taxon>Tracheophyta</taxon>
        <taxon>Spermatophyta</taxon>
        <taxon>Magnoliopsida</taxon>
        <taxon>Liliopsida</taxon>
        <taxon>Poales</taxon>
        <taxon>Poaceae</taxon>
        <taxon>PACMAD clade</taxon>
        <taxon>Chloridoideae</taxon>
        <taxon>Cynodonteae</taxon>
        <taxon>Eleusininae</taxon>
        <taxon>Eleusine</taxon>
    </lineage>
</organism>
<dbReference type="Gene3D" id="1.25.40.10">
    <property type="entry name" value="Tetratricopeptide repeat domain"/>
    <property type="match status" value="1"/>
</dbReference>
<dbReference type="PROSITE" id="PS50297">
    <property type="entry name" value="ANK_REP_REGION"/>
    <property type="match status" value="2"/>
</dbReference>